<proteinExistence type="predicted"/>
<reference evidence="1" key="1">
    <citation type="submission" date="2021-01" db="EMBL/GenBank/DDBJ databases">
        <title>Chromosome-level genome assembly of a human fungal pathogen reveals clustering of transcriptionally co-regulated genes.</title>
        <authorList>
            <person name="Voorhies M."/>
            <person name="Cohen S."/>
            <person name="Shea T.P."/>
            <person name="Petrus S."/>
            <person name="Munoz J.F."/>
            <person name="Poplawski S."/>
            <person name="Goldman W.E."/>
            <person name="Michael T."/>
            <person name="Cuomo C.A."/>
            <person name="Sil A."/>
            <person name="Beyhan S."/>
        </authorList>
    </citation>
    <scope>NUCLEOTIDE SEQUENCE</scope>
    <source>
        <strain evidence="1">H88</strain>
    </source>
</reference>
<name>A0A8A1LSF0_AJEC8</name>
<evidence type="ECO:0000313" key="2">
    <source>
        <dbReference type="Proteomes" id="UP000663419"/>
    </source>
</evidence>
<protein>
    <submittedName>
        <fullName evidence="1">Dynein heavy chain</fullName>
    </submittedName>
</protein>
<organism evidence="1 2">
    <name type="scientific">Ajellomyces capsulatus (strain H88)</name>
    <name type="common">Darling's disease fungus</name>
    <name type="synonym">Histoplasma capsulatum</name>
    <dbReference type="NCBI Taxonomy" id="544711"/>
    <lineage>
        <taxon>Eukaryota</taxon>
        <taxon>Fungi</taxon>
        <taxon>Dikarya</taxon>
        <taxon>Ascomycota</taxon>
        <taxon>Pezizomycotina</taxon>
        <taxon>Eurotiomycetes</taxon>
        <taxon>Eurotiomycetidae</taxon>
        <taxon>Onygenales</taxon>
        <taxon>Ajellomycetaceae</taxon>
        <taxon>Histoplasma</taxon>
    </lineage>
</organism>
<dbReference type="VEuPathDB" id="FungiDB:I7I53_03214"/>
<dbReference type="Proteomes" id="UP000663419">
    <property type="component" value="Chromosome 4"/>
</dbReference>
<gene>
    <name evidence="1" type="ORF">I7I53_03214</name>
</gene>
<sequence length="62" mass="7345">MAGSNQSRLPLKCLGMISRDPQYRKSIFGYRWKPPWKRSRTSYAVMECNLRWISCGMQNDLM</sequence>
<accession>A0A8A1LSF0</accession>
<dbReference type="EMBL" id="CP069105">
    <property type="protein sequence ID" value="QSS55354.1"/>
    <property type="molecule type" value="Genomic_DNA"/>
</dbReference>
<evidence type="ECO:0000313" key="1">
    <source>
        <dbReference type="EMBL" id="QSS55354.1"/>
    </source>
</evidence>
<dbReference type="AlphaFoldDB" id="A0A8A1LSF0"/>